<comment type="function">
    <text evidence="7 8">Catalyzes the synthesis of beta-nicotinate D-ribonucleotide from nicotinate and 5-phospho-D-ribose 1-phosphate at the expense of ATP.</text>
</comment>
<dbReference type="InterPro" id="IPR040727">
    <property type="entry name" value="NAPRTase_N"/>
</dbReference>
<gene>
    <name evidence="7" type="primary">pncB</name>
    <name evidence="11" type="ORF">UY67_C0002G0002</name>
</gene>
<comment type="PTM">
    <text evidence="7 8">Transiently phosphorylated on a His residue during the reaction cycle. Phosphorylation strongly increases the affinity for substrates and increases the rate of nicotinate D-ribonucleotide production. Dephosphorylation regenerates the low-affinity form of the enzyme, leading to product release.</text>
</comment>
<organism evidence="11 12">
    <name type="scientific">Candidatus Kaiserbacteria bacterium GW2011_GWA2_52_12</name>
    <dbReference type="NCBI Taxonomy" id="1618671"/>
    <lineage>
        <taxon>Bacteria</taxon>
        <taxon>Candidatus Kaiseribacteriota</taxon>
    </lineage>
</organism>
<dbReference type="PIRSF" id="PIRSF000484">
    <property type="entry name" value="NAPRT"/>
    <property type="match status" value="1"/>
</dbReference>
<feature type="domain" description="Nicotinate phosphoribosyltransferase N-terminal" evidence="10">
    <location>
        <begin position="25"/>
        <end position="149"/>
    </location>
</feature>
<evidence type="ECO:0000313" key="12">
    <source>
        <dbReference type="Proteomes" id="UP000034273"/>
    </source>
</evidence>
<evidence type="ECO:0000256" key="2">
    <source>
        <dbReference type="ARBA" id="ARBA00010897"/>
    </source>
</evidence>
<comment type="pathway">
    <text evidence="1 7 8">Cofactor biosynthesis; NAD(+) biosynthesis; nicotinate D-ribonucleotide from nicotinate: step 1/1.</text>
</comment>
<dbReference type="Pfam" id="PF04095">
    <property type="entry name" value="NAPRTase"/>
    <property type="match status" value="1"/>
</dbReference>
<reference evidence="11 12" key="1">
    <citation type="journal article" date="2015" name="Nature">
        <title>rRNA introns, odd ribosomes, and small enigmatic genomes across a large radiation of phyla.</title>
        <authorList>
            <person name="Brown C.T."/>
            <person name="Hug L.A."/>
            <person name="Thomas B.C."/>
            <person name="Sharon I."/>
            <person name="Castelle C.J."/>
            <person name="Singh A."/>
            <person name="Wilkins M.J."/>
            <person name="Williams K.H."/>
            <person name="Banfield J.F."/>
        </authorList>
    </citation>
    <scope>NUCLEOTIDE SEQUENCE [LARGE SCALE GENOMIC DNA]</scope>
</reference>
<evidence type="ECO:0000256" key="4">
    <source>
        <dbReference type="ARBA" id="ARBA00022553"/>
    </source>
</evidence>
<dbReference type="UniPathway" id="UPA00253">
    <property type="reaction ID" value="UER00457"/>
</dbReference>
<dbReference type="STRING" id="1618671.UY67_C0002G0002"/>
<proteinExistence type="inferred from homology"/>
<dbReference type="EMBL" id="LCQW01000002">
    <property type="protein sequence ID" value="KKW24853.1"/>
    <property type="molecule type" value="Genomic_DNA"/>
</dbReference>
<dbReference type="Pfam" id="PF17767">
    <property type="entry name" value="NAPRTase_N"/>
    <property type="match status" value="1"/>
</dbReference>
<evidence type="ECO:0000313" key="11">
    <source>
        <dbReference type="EMBL" id="KKW24853.1"/>
    </source>
</evidence>
<dbReference type="Gene3D" id="3.20.140.10">
    <property type="entry name" value="nicotinate phosphoribosyltransferase"/>
    <property type="match status" value="1"/>
</dbReference>
<dbReference type="NCBIfam" id="NF003704">
    <property type="entry name" value="PRK05321.1"/>
    <property type="match status" value="1"/>
</dbReference>
<comment type="similarity">
    <text evidence="2 7 8">Belongs to the NAPRTase family.</text>
</comment>
<dbReference type="NCBIfam" id="TIGR01514">
    <property type="entry name" value="NAPRTase"/>
    <property type="match status" value="1"/>
</dbReference>
<evidence type="ECO:0000256" key="1">
    <source>
        <dbReference type="ARBA" id="ARBA00004952"/>
    </source>
</evidence>
<comment type="catalytic activity">
    <reaction evidence="7 8">
        <text>5-phospho-alpha-D-ribose 1-diphosphate + nicotinate + ATP + H2O = nicotinate beta-D-ribonucleotide + ADP + phosphate + diphosphate</text>
        <dbReference type="Rhea" id="RHEA:36163"/>
        <dbReference type="ChEBI" id="CHEBI:15377"/>
        <dbReference type="ChEBI" id="CHEBI:30616"/>
        <dbReference type="ChEBI" id="CHEBI:32544"/>
        <dbReference type="ChEBI" id="CHEBI:33019"/>
        <dbReference type="ChEBI" id="CHEBI:43474"/>
        <dbReference type="ChEBI" id="CHEBI:57502"/>
        <dbReference type="ChEBI" id="CHEBI:58017"/>
        <dbReference type="ChEBI" id="CHEBI:456216"/>
        <dbReference type="EC" id="6.3.4.21"/>
    </reaction>
</comment>
<evidence type="ECO:0000256" key="8">
    <source>
        <dbReference type="RuleBase" id="RU003838"/>
    </source>
</evidence>
<keyword evidence="11" id="KW-0328">Glycosyltransferase</keyword>
<evidence type="ECO:0000259" key="9">
    <source>
        <dbReference type="Pfam" id="PF04095"/>
    </source>
</evidence>
<dbReference type="SUPFAM" id="SSF51690">
    <property type="entry name" value="Nicotinate/Quinolinate PRTase C-terminal domain-like"/>
    <property type="match status" value="1"/>
</dbReference>
<keyword evidence="5 7" id="KW-0436">Ligase</keyword>
<accession>A0A0G1X153</accession>
<dbReference type="GO" id="GO:0034355">
    <property type="term" value="P:NAD+ biosynthetic process via the salvage pathway"/>
    <property type="evidence" value="ECO:0007669"/>
    <property type="project" value="TreeGrafter"/>
</dbReference>
<dbReference type="Proteomes" id="UP000034273">
    <property type="component" value="Unassembled WGS sequence"/>
</dbReference>
<dbReference type="PATRIC" id="fig|1618671.3.peg.84"/>
<dbReference type="InterPro" id="IPR006406">
    <property type="entry name" value="Nic_PRibTrfase"/>
</dbReference>
<dbReference type="PANTHER" id="PTHR11098:SF1">
    <property type="entry name" value="NICOTINATE PHOSPHORIBOSYLTRANSFERASE"/>
    <property type="match status" value="1"/>
</dbReference>
<dbReference type="EC" id="6.3.4.21" evidence="3 7"/>
<keyword evidence="11" id="KW-0808">Transferase</keyword>
<dbReference type="AlphaFoldDB" id="A0A0G1X153"/>
<dbReference type="InterPro" id="IPR036068">
    <property type="entry name" value="Nicotinate_pribotase-like_C"/>
</dbReference>
<evidence type="ECO:0000256" key="3">
    <source>
        <dbReference type="ARBA" id="ARBA00013236"/>
    </source>
</evidence>
<evidence type="ECO:0000256" key="6">
    <source>
        <dbReference type="ARBA" id="ARBA00022642"/>
    </source>
</evidence>
<dbReference type="GO" id="GO:0004516">
    <property type="term" value="F:nicotinate phosphoribosyltransferase activity"/>
    <property type="evidence" value="ECO:0007669"/>
    <property type="project" value="UniProtKB-UniRule"/>
</dbReference>
<dbReference type="SUPFAM" id="SSF54675">
    <property type="entry name" value="Nicotinate/Quinolinate PRTase N-terminal domain-like"/>
    <property type="match status" value="1"/>
</dbReference>
<dbReference type="GO" id="GO:0016757">
    <property type="term" value="F:glycosyltransferase activity"/>
    <property type="evidence" value="ECO:0007669"/>
    <property type="project" value="UniProtKB-KW"/>
</dbReference>
<evidence type="ECO:0000259" key="10">
    <source>
        <dbReference type="Pfam" id="PF17767"/>
    </source>
</evidence>
<keyword evidence="4 7" id="KW-0597">Phosphoprotein</keyword>
<name>A0A0G1X153_9BACT</name>
<evidence type="ECO:0000256" key="7">
    <source>
        <dbReference type="HAMAP-Rule" id="MF_00570"/>
    </source>
</evidence>
<evidence type="ECO:0000256" key="5">
    <source>
        <dbReference type="ARBA" id="ARBA00022598"/>
    </source>
</evidence>
<dbReference type="InterPro" id="IPR041525">
    <property type="entry name" value="N/Namide_PRibTrfase"/>
</dbReference>
<dbReference type="HAMAP" id="MF_00570">
    <property type="entry name" value="NAPRTase"/>
    <property type="match status" value="1"/>
</dbReference>
<dbReference type="PANTHER" id="PTHR11098">
    <property type="entry name" value="NICOTINATE PHOSPHORIBOSYLTRANSFERASE"/>
    <property type="match status" value="1"/>
</dbReference>
<sequence>MRPHELVDYLRMTAVDFSPPVRSLIDTDFYKLLMLQVIQAKYPDVKVAFELIVRDKTIPVGDMINITELSKYFDHVHGLRFEKSDLYYIRGQDLHGLNMFKEPFLQYLKNDFRLSPYTLQRRDGQLRLRFEGTWSQATMWEIYGLATISECYYRSVLRNVPKDDLEKMYRRAMERMDRKIEKLQTEPGLRIAEFGTRRRHSFLWQEYIVKQFKKNLGASFTGTSNLWLAIKYHVDAIGTNAHELPMVLVALADSAEAMVDAQYQVLRDWESMYVKSLRIMLPDTYGTEQFFKNAPAWVSEWTGFRQDSGDPMTRGEAYLEWNKSRNVDARTKLSLFTDGLDVDPILKIYDRFHKRTKVGFGWGTRATNDFEGLLPIPHLRPFSMVCKVVEANGRPCVKLSDNVNKYTGPKEELPRYLKTFGGAGRTDDKVFV</sequence>
<dbReference type="GO" id="GO:0005829">
    <property type="term" value="C:cytosol"/>
    <property type="evidence" value="ECO:0007669"/>
    <property type="project" value="TreeGrafter"/>
</dbReference>
<feature type="domain" description="Nicotinate/nicotinamide phosphoribosyltransferase" evidence="9">
    <location>
        <begin position="190"/>
        <end position="407"/>
    </location>
</feature>
<comment type="caution">
    <text evidence="11">The sequence shown here is derived from an EMBL/GenBank/DDBJ whole genome shotgun (WGS) entry which is preliminary data.</text>
</comment>
<dbReference type="InterPro" id="IPR007229">
    <property type="entry name" value="Nic_PRibTrfase-Fam"/>
</dbReference>
<feature type="modified residue" description="Phosphohistidine; by autocatalysis" evidence="7">
    <location>
        <position position="242"/>
    </location>
</feature>
<protein>
    <recommendedName>
        <fullName evidence="3 7">Nicotinate phosphoribosyltransferase</fullName>
        <shortName evidence="7">NAPRTase</shortName>
        <ecNumber evidence="3 7">6.3.4.21</ecNumber>
    </recommendedName>
</protein>
<keyword evidence="6 7" id="KW-0662">Pyridine nucleotide biosynthesis</keyword>